<dbReference type="GO" id="GO:0003729">
    <property type="term" value="F:mRNA binding"/>
    <property type="evidence" value="ECO:0007669"/>
    <property type="project" value="UniProtKB-UniRule"/>
</dbReference>
<accession>A0A2H0W6D5</accession>
<dbReference type="Gene3D" id="3.30.300.20">
    <property type="match status" value="1"/>
</dbReference>
<dbReference type="InterPro" id="IPR057258">
    <property type="entry name" value="Ribosomal_uS3"/>
</dbReference>
<evidence type="ECO:0000256" key="7">
    <source>
        <dbReference type="ARBA" id="ARBA00035257"/>
    </source>
</evidence>
<dbReference type="InterPro" id="IPR036419">
    <property type="entry name" value="Ribosomal_S3_C_sf"/>
</dbReference>
<sequence length="215" mass="24025">MGQKVNPKSIRLKINENWQSKWFGRHDFTNNLISDVKIRRALLTKLKDASISNIDIKRDANKVSIDIYSGRPGVVIGRGGAGSDDLKKFLSTFVKDKIQINIIEIKRPDGNAAIIGQNIANQIEKRMPFRRAMKQSIEKAKTTGVKGMKIQISGRLNGADIARSEKLAFGTVPLGTFKSKIDYAYITALTTYGIIGIKVWIYNGEKLMTIDELIN</sequence>
<dbReference type="GO" id="GO:0019843">
    <property type="term" value="F:rRNA binding"/>
    <property type="evidence" value="ECO:0007669"/>
    <property type="project" value="UniProtKB-UniRule"/>
</dbReference>
<evidence type="ECO:0000256" key="8">
    <source>
        <dbReference type="HAMAP-Rule" id="MF_01309"/>
    </source>
</evidence>
<dbReference type="InterPro" id="IPR015946">
    <property type="entry name" value="KH_dom-like_a/b"/>
</dbReference>
<name>A0A2H0W6D5_9BACT</name>
<dbReference type="PROSITE" id="PS50823">
    <property type="entry name" value="KH_TYPE_2"/>
    <property type="match status" value="1"/>
</dbReference>
<dbReference type="InterPro" id="IPR004044">
    <property type="entry name" value="KH_dom_type_2"/>
</dbReference>
<dbReference type="Proteomes" id="UP000231382">
    <property type="component" value="Unassembled WGS sequence"/>
</dbReference>
<dbReference type="HAMAP" id="MF_01309_B">
    <property type="entry name" value="Ribosomal_uS3_B"/>
    <property type="match status" value="1"/>
</dbReference>
<dbReference type="InterPro" id="IPR009019">
    <property type="entry name" value="KH_sf_prok-type"/>
</dbReference>
<dbReference type="SUPFAM" id="SSF54814">
    <property type="entry name" value="Prokaryotic type KH domain (KH-domain type II)"/>
    <property type="match status" value="1"/>
</dbReference>
<evidence type="ECO:0000313" key="10">
    <source>
        <dbReference type="EMBL" id="PIS07655.1"/>
    </source>
</evidence>
<keyword evidence="2 8" id="KW-0699">rRNA-binding</keyword>
<evidence type="ECO:0000259" key="9">
    <source>
        <dbReference type="PROSITE" id="PS50823"/>
    </source>
</evidence>
<dbReference type="Gene3D" id="3.30.1140.32">
    <property type="entry name" value="Ribosomal protein S3, C-terminal domain"/>
    <property type="match status" value="1"/>
</dbReference>
<evidence type="ECO:0000313" key="11">
    <source>
        <dbReference type="Proteomes" id="UP000231382"/>
    </source>
</evidence>
<dbReference type="Pfam" id="PF07650">
    <property type="entry name" value="KH_2"/>
    <property type="match status" value="1"/>
</dbReference>
<comment type="subunit">
    <text evidence="8">Part of the 30S ribosomal subunit. Forms a tight complex with proteins S10 and S14.</text>
</comment>
<keyword evidence="3 8" id="KW-0694">RNA-binding</keyword>
<dbReference type="EMBL" id="PEZW01000018">
    <property type="protein sequence ID" value="PIS07655.1"/>
    <property type="molecule type" value="Genomic_DNA"/>
</dbReference>
<comment type="caution">
    <text evidence="10">The sequence shown here is derived from an EMBL/GenBank/DDBJ whole genome shotgun (WGS) entry which is preliminary data.</text>
</comment>
<dbReference type="InterPro" id="IPR005704">
    <property type="entry name" value="Ribosomal_uS3_bac-typ"/>
</dbReference>
<feature type="domain" description="KH type-2" evidence="9">
    <location>
        <begin position="38"/>
        <end position="106"/>
    </location>
</feature>
<dbReference type="InterPro" id="IPR001351">
    <property type="entry name" value="Ribosomal_uS3_C"/>
</dbReference>
<comment type="similarity">
    <text evidence="1 8">Belongs to the universal ribosomal protein uS3 family.</text>
</comment>
<dbReference type="GO" id="GO:0022627">
    <property type="term" value="C:cytosolic small ribosomal subunit"/>
    <property type="evidence" value="ECO:0007669"/>
    <property type="project" value="TreeGrafter"/>
</dbReference>
<dbReference type="SMART" id="SM00322">
    <property type="entry name" value="KH"/>
    <property type="match status" value="1"/>
</dbReference>
<evidence type="ECO:0000256" key="3">
    <source>
        <dbReference type="ARBA" id="ARBA00022884"/>
    </source>
</evidence>
<dbReference type="NCBIfam" id="TIGR01009">
    <property type="entry name" value="rpsC_bact"/>
    <property type="match status" value="1"/>
</dbReference>
<dbReference type="InterPro" id="IPR004087">
    <property type="entry name" value="KH_dom"/>
</dbReference>
<keyword evidence="4 8" id="KW-0689">Ribosomal protein</keyword>
<evidence type="ECO:0000256" key="1">
    <source>
        <dbReference type="ARBA" id="ARBA00010761"/>
    </source>
</evidence>
<comment type="function">
    <text evidence="6 8">Binds the lower part of the 30S subunit head. Binds mRNA in the 70S ribosome, positioning it for translation.</text>
</comment>
<dbReference type="GO" id="GO:0003735">
    <property type="term" value="F:structural constituent of ribosome"/>
    <property type="evidence" value="ECO:0007669"/>
    <property type="project" value="InterPro"/>
</dbReference>
<evidence type="ECO:0000256" key="4">
    <source>
        <dbReference type="ARBA" id="ARBA00022980"/>
    </source>
</evidence>
<reference evidence="11" key="1">
    <citation type="submission" date="2017-09" db="EMBL/GenBank/DDBJ databases">
        <title>Depth-based differentiation of microbial function through sediment-hosted aquifers and enrichment of novel symbionts in the deep terrestrial subsurface.</title>
        <authorList>
            <person name="Probst A.J."/>
            <person name="Ladd B."/>
            <person name="Jarett J.K."/>
            <person name="Geller-Mcgrath D.E."/>
            <person name="Sieber C.M.K."/>
            <person name="Emerson J.B."/>
            <person name="Anantharaman K."/>
            <person name="Thomas B.C."/>
            <person name="Malmstrom R."/>
            <person name="Stieglmeier M."/>
            <person name="Klingl A."/>
            <person name="Woyke T."/>
            <person name="Ryan C.M."/>
            <person name="Banfield J.F."/>
        </authorList>
    </citation>
    <scope>NUCLEOTIDE SEQUENCE [LARGE SCALE GENOMIC DNA]</scope>
</reference>
<dbReference type="GO" id="GO:0006412">
    <property type="term" value="P:translation"/>
    <property type="evidence" value="ECO:0007669"/>
    <property type="project" value="UniProtKB-UniRule"/>
</dbReference>
<dbReference type="FunFam" id="3.30.300.20:FF:000001">
    <property type="entry name" value="30S ribosomal protein S3"/>
    <property type="match status" value="1"/>
</dbReference>
<evidence type="ECO:0000256" key="2">
    <source>
        <dbReference type="ARBA" id="ARBA00022730"/>
    </source>
</evidence>
<dbReference type="PANTHER" id="PTHR11760">
    <property type="entry name" value="30S/40S RIBOSOMAL PROTEIN S3"/>
    <property type="match status" value="1"/>
</dbReference>
<evidence type="ECO:0000256" key="6">
    <source>
        <dbReference type="ARBA" id="ARBA00024998"/>
    </source>
</evidence>
<dbReference type="AlphaFoldDB" id="A0A2H0W6D5"/>
<evidence type="ECO:0000256" key="5">
    <source>
        <dbReference type="ARBA" id="ARBA00023274"/>
    </source>
</evidence>
<dbReference type="CDD" id="cd02412">
    <property type="entry name" value="KH-II_30S_S3"/>
    <property type="match status" value="1"/>
</dbReference>
<dbReference type="PANTHER" id="PTHR11760:SF19">
    <property type="entry name" value="SMALL RIBOSOMAL SUBUNIT PROTEIN US3C"/>
    <property type="match status" value="1"/>
</dbReference>
<gene>
    <name evidence="8" type="primary">rpsC</name>
    <name evidence="10" type="ORF">COT78_02445</name>
</gene>
<dbReference type="Pfam" id="PF00189">
    <property type="entry name" value="Ribosomal_S3_C"/>
    <property type="match status" value="1"/>
</dbReference>
<protein>
    <recommendedName>
        <fullName evidence="7 8">Small ribosomal subunit protein uS3</fullName>
    </recommendedName>
</protein>
<proteinExistence type="inferred from homology"/>
<keyword evidence="5 8" id="KW-0687">Ribonucleoprotein</keyword>
<organism evidence="10 11">
    <name type="scientific">Candidatus Berkelbacteria bacterium CG10_big_fil_rev_8_21_14_0_10_43_13</name>
    <dbReference type="NCBI Taxonomy" id="1974514"/>
    <lineage>
        <taxon>Bacteria</taxon>
        <taxon>Candidatus Berkelbacteria</taxon>
    </lineage>
</organism>
<dbReference type="SUPFAM" id="SSF54821">
    <property type="entry name" value="Ribosomal protein S3 C-terminal domain"/>
    <property type="match status" value="1"/>
</dbReference>